<dbReference type="GO" id="GO:0006352">
    <property type="term" value="P:DNA-templated transcription initiation"/>
    <property type="evidence" value="ECO:0007669"/>
    <property type="project" value="InterPro"/>
</dbReference>
<dbReference type="Gene3D" id="1.10.1740.10">
    <property type="match status" value="1"/>
</dbReference>
<dbReference type="Proteomes" id="UP000253141">
    <property type="component" value="Unassembled WGS sequence"/>
</dbReference>
<dbReference type="EMBL" id="QPIW01000001">
    <property type="protein sequence ID" value="RDB07512.1"/>
    <property type="molecule type" value="Genomic_DNA"/>
</dbReference>
<name>A0A369IEN2_9BACT</name>
<dbReference type="SUPFAM" id="SSF88946">
    <property type="entry name" value="Sigma2 domain of RNA polymerase sigma factors"/>
    <property type="match status" value="1"/>
</dbReference>
<protein>
    <submittedName>
        <fullName evidence="1">Uncharacterized protein</fullName>
    </submittedName>
</protein>
<dbReference type="InterPro" id="IPR013325">
    <property type="entry name" value="RNA_pol_sigma_r2"/>
</dbReference>
<gene>
    <name evidence="1" type="ORF">DVG78_00130</name>
</gene>
<reference evidence="1 2" key="1">
    <citation type="submission" date="2018-07" db="EMBL/GenBank/DDBJ databases">
        <title>Genome analysis of Runella aurantiaca.</title>
        <authorList>
            <person name="Yang X."/>
        </authorList>
    </citation>
    <scope>NUCLEOTIDE SEQUENCE [LARGE SCALE GENOMIC DNA]</scope>
    <source>
        <strain evidence="1 2">YX9</strain>
    </source>
</reference>
<evidence type="ECO:0000313" key="2">
    <source>
        <dbReference type="Proteomes" id="UP000253141"/>
    </source>
</evidence>
<accession>A0A369IEN2</accession>
<keyword evidence="2" id="KW-1185">Reference proteome</keyword>
<sequence length="349" mass="40751">MTVVIENLAMKNFDLLKIKEGYEAEIGIRKEVVQTITAIAERAKAKAEVDFAKENLLRLAKAAANVFIWLIRKNKVLEASEELLELLFREQIVIDRTAVLDERKANDYFSKLNPLLHKIVERRTGIRDKAVVENIVQETNKRFFSNVKTKGVELTTRLEGYWYGIAKNIIREQDREAWKNKKTREYKPDEMLHNRSQKPTSVSNLYSDNHINYVVEVNHVVAKHFTKLPEKCQKSFLLGYGWDADKIAKIAHKRLLNHEERLNWIEKIEVSSNTSKPLTYEQYYEEVRAKTAIAAKTAHSRCLNDLSEKAIPELIEVVERYGIPWKSLEEELKSRLKKSRKDERDGKNR</sequence>
<proteinExistence type="predicted"/>
<comment type="caution">
    <text evidence="1">The sequence shown here is derived from an EMBL/GenBank/DDBJ whole genome shotgun (WGS) entry which is preliminary data.</text>
</comment>
<organism evidence="1 2">
    <name type="scientific">Runella aurantiaca</name>
    <dbReference type="NCBI Taxonomy" id="2282308"/>
    <lineage>
        <taxon>Bacteria</taxon>
        <taxon>Pseudomonadati</taxon>
        <taxon>Bacteroidota</taxon>
        <taxon>Cytophagia</taxon>
        <taxon>Cytophagales</taxon>
        <taxon>Spirosomataceae</taxon>
        <taxon>Runella</taxon>
    </lineage>
</organism>
<dbReference type="GO" id="GO:0003700">
    <property type="term" value="F:DNA-binding transcription factor activity"/>
    <property type="evidence" value="ECO:0007669"/>
    <property type="project" value="InterPro"/>
</dbReference>
<evidence type="ECO:0000313" key="1">
    <source>
        <dbReference type="EMBL" id="RDB07512.1"/>
    </source>
</evidence>
<dbReference type="AlphaFoldDB" id="A0A369IEN2"/>